<name>A0A6J5IRE4_9BURK</name>
<dbReference type="Proteomes" id="UP000494301">
    <property type="component" value="Unassembled WGS sequence"/>
</dbReference>
<protein>
    <submittedName>
        <fullName evidence="2">Oxidoreductase</fullName>
    </submittedName>
</protein>
<dbReference type="InterPro" id="IPR011251">
    <property type="entry name" value="Luciferase-like_dom"/>
</dbReference>
<evidence type="ECO:0000259" key="1">
    <source>
        <dbReference type="Pfam" id="PF00296"/>
    </source>
</evidence>
<dbReference type="PANTHER" id="PTHR30137">
    <property type="entry name" value="LUCIFERASE-LIKE MONOOXYGENASE"/>
    <property type="match status" value="1"/>
</dbReference>
<organism evidence="2 3">
    <name type="scientific">Burkholderia aenigmatica</name>
    <dbReference type="NCBI Taxonomy" id="2015348"/>
    <lineage>
        <taxon>Bacteria</taxon>
        <taxon>Pseudomonadati</taxon>
        <taxon>Pseudomonadota</taxon>
        <taxon>Betaproteobacteria</taxon>
        <taxon>Burkholderiales</taxon>
        <taxon>Burkholderiaceae</taxon>
        <taxon>Burkholderia</taxon>
        <taxon>Burkholderia cepacia complex</taxon>
    </lineage>
</organism>
<reference evidence="2 3" key="1">
    <citation type="submission" date="2020-04" db="EMBL/GenBank/DDBJ databases">
        <authorList>
            <person name="Depoorter E."/>
        </authorList>
    </citation>
    <scope>NUCLEOTIDE SEQUENCE [LARGE SCALE GENOMIC DNA]</scope>
    <source>
        <strain evidence="2 3">BCC0217</strain>
    </source>
</reference>
<dbReference type="EMBL" id="CABWIL020000005">
    <property type="protein sequence ID" value="CAB3962317.1"/>
    <property type="molecule type" value="Genomic_DNA"/>
</dbReference>
<dbReference type="PANTHER" id="PTHR30137:SF15">
    <property type="entry name" value="BLL6902 PROTEIN"/>
    <property type="match status" value="1"/>
</dbReference>
<dbReference type="AlphaFoldDB" id="A0A6J5IRE4"/>
<accession>A0A6J5IRE4</accession>
<sequence>MTKDTKVSNVRIDHIAFLTPGNYPDEDAAAGFERTLDLFRTGEALGYDSAWVRQRHLERAVSSAATFLAAASQRTTRIGLGAAVIQMGYENPFRLAEDLATVDVLSHGRLHVGLSAGAPNHGALLGERLFDTDPDLVDFSHARVTRLRRNLAGDWLGDEETFVESAAGRVRPRVGPFAPGLTGRLWYGGGSRRSIEWAARNGFNLLIGNVTTGEGTDSYLDAQLQQLALYRDHWQEAQAPRIALGRVIVPTDGASAKERERYVAFAAARHARTLAPQGERRTLFAPDLVGTSDEIVARLLADPVLGQVRELRIELPYDLPFENYRQILDDFVTRIAPALGWRPADRREQVAA</sequence>
<dbReference type="GO" id="GO:0016705">
    <property type="term" value="F:oxidoreductase activity, acting on paired donors, with incorporation or reduction of molecular oxygen"/>
    <property type="evidence" value="ECO:0007669"/>
    <property type="project" value="InterPro"/>
</dbReference>
<evidence type="ECO:0000313" key="2">
    <source>
        <dbReference type="EMBL" id="CAB3962317.1"/>
    </source>
</evidence>
<dbReference type="GO" id="GO:0005829">
    <property type="term" value="C:cytosol"/>
    <property type="evidence" value="ECO:0007669"/>
    <property type="project" value="TreeGrafter"/>
</dbReference>
<dbReference type="Gene3D" id="3.20.20.30">
    <property type="entry name" value="Luciferase-like domain"/>
    <property type="match status" value="1"/>
</dbReference>
<dbReference type="InterPro" id="IPR036661">
    <property type="entry name" value="Luciferase-like_sf"/>
</dbReference>
<proteinExistence type="predicted"/>
<dbReference type="InterPro" id="IPR050766">
    <property type="entry name" value="Bact_Lucif_Oxidored"/>
</dbReference>
<evidence type="ECO:0000313" key="3">
    <source>
        <dbReference type="Proteomes" id="UP000494301"/>
    </source>
</evidence>
<feature type="domain" description="Luciferase-like" evidence="1">
    <location>
        <begin position="17"/>
        <end position="266"/>
    </location>
</feature>
<dbReference type="SUPFAM" id="SSF51679">
    <property type="entry name" value="Bacterial luciferase-like"/>
    <property type="match status" value="1"/>
</dbReference>
<gene>
    <name evidence="2" type="ORF">BLA3211_01703</name>
</gene>
<dbReference type="Pfam" id="PF00296">
    <property type="entry name" value="Bac_luciferase"/>
    <property type="match status" value="1"/>
</dbReference>